<name>F1L934_ASCSU</name>
<dbReference type="GO" id="GO:0046982">
    <property type="term" value="F:protein heterodimerization activity"/>
    <property type="evidence" value="ECO:0007669"/>
    <property type="project" value="InterPro"/>
</dbReference>
<keyword evidence="3" id="KW-0544">Nucleosome core</keyword>
<keyword evidence="3" id="KW-0238">DNA-binding</keyword>
<dbReference type="InterPro" id="IPR002119">
    <property type="entry name" value="Histone_H2A"/>
</dbReference>
<evidence type="ECO:0000256" key="1">
    <source>
        <dbReference type="ARBA" id="ARBA00004286"/>
    </source>
</evidence>
<dbReference type="GO" id="GO:0000786">
    <property type="term" value="C:nucleosome"/>
    <property type="evidence" value="ECO:0007669"/>
    <property type="project" value="UniProtKB-KW"/>
</dbReference>
<dbReference type="PANTHER" id="PTHR23430">
    <property type="entry name" value="HISTONE H2A"/>
    <property type="match status" value="1"/>
</dbReference>
<dbReference type="InterPro" id="IPR009072">
    <property type="entry name" value="Histone-fold"/>
</dbReference>
<dbReference type="EMBL" id="JI174256">
    <property type="protein sequence ID" value="ADY46638.1"/>
    <property type="molecule type" value="mRNA"/>
</dbReference>
<evidence type="ECO:0000313" key="5">
    <source>
        <dbReference type="EMBL" id="ADY46638.1"/>
    </source>
</evidence>
<evidence type="ECO:0000256" key="2">
    <source>
        <dbReference type="ARBA" id="ARBA00022454"/>
    </source>
</evidence>
<dbReference type="Gene3D" id="1.10.20.10">
    <property type="entry name" value="Histone, subunit A"/>
    <property type="match status" value="1"/>
</dbReference>
<dbReference type="SMART" id="SM00414">
    <property type="entry name" value="H2A"/>
    <property type="match status" value="1"/>
</dbReference>
<reference evidence="5" key="1">
    <citation type="journal article" date="2011" name="Genome Res.">
        <title>Deep small RNA sequencing from the nematode Ascaris reveals conservation, functional diversification, and novel developmental profiles.</title>
        <authorList>
            <person name="Wang J."/>
            <person name="Czech B."/>
            <person name="Crunk A."/>
            <person name="Wallace A."/>
            <person name="Mitreva M."/>
            <person name="Hannon G.J."/>
            <person name="Davis R.E."/>
        </authorList>
    </citation>
    <scope>NUCLEOTIDE SEQUENCE</scope>
</reference>
<keyword evidence="2" id="KW-0158">Chromosome</keyword>
<evidence type="ECO:0000259" key="4">
    <source>
        <dbReference type="Pfam" id="PF16211"/>
    </source>
</evidence>
<dbReference type="SUPFAM" id="SSF47113">
    <property type="entry name" value="Histone-fold"/>
    <property type="match status" value="1"/>
</dbReference>
<sequence length="145" mass="16099">MSRVDPCFLVIAGRISSELKHFSCQILQHCGQVNWRSSSNTLTIVPLAEKTMDSANRELKSSAGRTSLRLPRRLCLASLTTTRHHCTYDISLVNEKTRINPRHLQLAVRNDEELNKLLAGVTIAQGGVLPNIQAVLLPKKTSEKA</sequence>
<protein>
    <submittedName>
        <fullName evidence="5">Histone H2A</fullName>
    </submittedName>
</protein>
<organism evidence="5">
    <name type="scientific">Ascaris suum</name>
    <name type="common">Pig roundworm</name>
    <name type="synonym">Ascaris lumbricoides</name>
    <dbReference type="NCBI Taxonomy" id="6253"/>
    <lineage>
        <taxon>Eukaryota</taxon>
        <taxon>Metazoa</taxon>
        <taxon>Ecdysozoa</taxon>
        <taxon>Nematoda</taxon>
        <taxon>Chromadorea</taxon>
        <taxon>Rhabditida</taxon>
        <taxon>Spirurina</taxon>
        <taxon>Ascaridomorpha</taxon>
        <taxon>Ascaridoidea</taxon>
        <taxon>Ascarididae</taxon>
        <taxon>Ascaris</taxon>
    </lineage>
</organism>
<dbReference type="AlphaFoldDB" id="F1L934"/>
<comment type="subcellular location">
    <subcellularLocation>
        <location evidence="1">Chromosome</location>
    </subcellularLocation>
</comment>
<proteinExistence type="evidence at transcript level"/>
<dbReference type="InterPro" id="IPR032454">
    <property type="entry name" value="Histone_H2A_C"/>
</dbReference>
<accession>F1L934</accession>
<evidence type="ECO:0000256" key="3">
    <source>
        <dbReference type="ARBA" id="ARBA00023269"/>
    </source>
</evidence>
<dbReference type="FunFam" id="1.10.20.10:FF:000265">
    <property type="match status" value="1"/>
</dbReference>
<dbReference type="Pfam" id="PF16211">
    <property type="entry name" value="Histone_H2A_C"/>
    <property type="match status" value="1"/>
</dbReference>
<dbReference type="GO" id="GO:0030527">
    <property type="term" value="F:structural constituent of chromatin"/>
    <property type="evidence" value="ECO:0007669"/>
    <property type="project" value="InterPro"/>
</dbReference>
<dbReference type="GO" id="GO:0003677">
    <property type="term" value="F:DNA binding"/>
    <property type="evidence" value="ECO:0007669"/>
    <property type="project" value="InterPro"/>
</dbReference>
<feature type="domain" description="Histone H2A C-terminal" evidence="4">
    <location>
        <begin position="112"/>
        <end position="145"/>
    </location>
</feature>